<evidence type="ECO:0000313" key="3">
    <source>
        <dbReference type="Proteomes" id="UP000324907"/>
    </source>
</evidence>
<organism evidence="2 3">
    <name type="scientific">Cafeteria roenbergensis</name>
    <name type="common">Marine flagellate</name>
    <dbReference type="NCBI Taxonomy" id="33653"/>
    <lineage>
        <taxon>Eukaryota</taxon>
        <taxon>Sar</taxon>
        <taxon>Stramenopiles</taxon>
        <taxon>Bigyra</taxon>
        <taxon>Opalozoa</taxon>
        <taxon>Bicosoecida</taxon>
        <taxon>Cafeteriaceae</taxon>
        <taxon>Cafeteria</taxon>
    </lineage>
</organism>
<evidence type="ECO:0000313" key="2">
    <source>
        <dbReference type="EMBL" id="KAA0150488.1"/>
    </source>
</evidence>
<dbReference type="EMBL" id="VLTL01000231">
    <property type="protein sequence ID" value="KAA0150488.1"/>
    <property type="molecule type" value="Genomic_DNA"/>
</dbReference>
<proteinExistence type="predicted"/>
<name>A0A5A8CC91_CAFRO</name>
<dbReference type="AlphaFoldDB" id="A0A5A8CC91"/>
<reference evidence="2 3" key="1">
    <citation type="submission" date="2019-07" db="EMBL/GenBank/DDBJ databases">
        <title>Genomes of Cafeteria roenbergensis.</title>
        <authorList>
            <person name="Fischer M.G."/>
            <person name="Hackl T."/>
            <person name="Roman M."/>
        </authorList>
    </citation>
    <scope>NUCLEOTIDE SEQUENCE [LARGE SCALE GENOMIC DNA]</scope>
    <source>
        <strain evidence="2 3">RCC970-E3</strain>
    </source>
</reference>
<feature type="region of interest" description="Disordered" evidence="1">
    <location>
        <begin position="135"/>
        <end position="159"/>
    </location>
</feature>
<accession>A0A5A8CC91</accession>
<evidence type="ECO:0000256" key="1">
    <source>
        <dbReference type="SAM" id="MobiDB-lite"/>
    </source>
</evidence>
<gene>
    <name evidence="2" type="ORF">FNF28_07253</name>
</gene>
<sequence length="186" mass="18686">MAAAADVAKSRNGALDDDMLDLILGAWPVGPSLLGDIPGIADKHDPTSGPGMQGTLRGTEATLVWRRGTDPALLAGLPTPATSTVRAKEAEAGPGLFALLDATDKSLGDLDAASGPCWDEVPTETVEFPIDDEDQTASAAHSGASHGREDAAPSVRGLRRTATVAGAGGVFAGPALQPAAPAAKSE</sequence>
<comment type="caution">
    <text evidence="2">The sequence shown here is derived from an EMBL/GenBank/DDBJ whole genome shotgun (WGS) entry which is preliminary data.</text>
</comment>
<dbReference type="Proteomes" id="UP000324907">
    <property type="component" value="Unassembled WGS sequence"/>
</dbReference>
<protein>
    <submittedName>
        <fullName evidence="2">Uncharacterized protein</fullName>
    </submittedName>
</protein>